<organism evidence="1 2">
    <name type="scientific">Streptomyces smyrnaeus</name>
    <dbReference type="NCBI Taxonomy" id="1387713"/>
    <lineage>
        <taxon>Bacteria</taxon>
        <taxon>Bacillati</taxon>
        <taxon>Actinomycetota</taxon>
        <taxon>Actinomycetes</taxon>
        <taxon>Kitasatosporales</taxon>
        <taxon>Streptomycetaceae</taxon>
        <taxon>Streptomyces</taxon>
    </lineage>
</organism>
<evidence type="ECO:0000313" key="1">
    <source>
        <dbReference type="EMBL" id="MBO8201353.1"/>
    </source>
</evidence>
<evidence type="ECO:0008006" key="3">
    <source>
        <dbReference type="Google" id="ProtNLM"/>
    </source>
</evidence>
<comment type="caution">
    <text evidence="1">The sequence shown here is derived from an EMBL/GenBank/DDBJ whole genome shotgun (WGS) entry which is preliminary data.</text>
</comment>
<dbReference type="GeneID" id="96261700"/>
<dbReference type="Proteomes" id="UP000721954">
    <property type="component" value="Unassembled WGS sequence"/>
</dbReference>
<reference evidence="1 2" key="1">
    <citation type="submission" date="2021-02" db="EMBL/GenBank/DDBJ databases">
        <title>Streptomyces spirodelae sp. nov., isolated from duckweed.</title>
        <authorList>
            <person name="Saimee Y."/>
            <person name="Duangmal K."/>
        </authorList>
    </citation>
    <scope>NUCLEOTIDE SEQUENCE [LARGE SCALE GENOMIC DNA]</scope>
    <source>
        <strain evidence="1 2">DSM 42105</strain>
    </source>
</reference>
<dbReference type="SUPFAM" id="SSF53474">
    <property type="entry name" value="alpha/beta-Hydrolases"/>
    <property type="match status" value="1"/>
</dbReference>
<protein>
    <recommendedName>
        <fullName evidence="3">Alpha/beta hydrolase</fullName>
    </recommendedName>
</protein>
<dbReference type="RefSeq" id="WP_209213032.1">
    <property type="nucleotide sequence ID" value="NZ_JAFFZM010000015.1"/>
</dbReference>
<evidence type="ECO:0000313" key="2">
    <source>
        <dbReference type="Proteomes" id="UP000721954"/>
    </source>
</evidence>
<gene>
    <name evidence="1" type="ORF">JW613_24100</name>
</gene>
<dbReference type="Gene3D" id="3.40.50.1820">
    <property type="entry name" value="alpha/beta hydrolase"/>
    <property type="match status" value="1"/>
</dbReference>
<sequence>MPALNQAELVLVHSPLTGDLIWQPVADALRARGRTVSVPRLAGAFDSTGPYYPRLLDAVTGPLTAPLDETRPAPVVLAGHSGAGPLLPALRERLTQGRRRIAGTVYVDAQWPHPGAGWLEAAPPQLARQLRELAENGSLPPWDTWFPEQMLIDEVPDPVLRERFRTGLPRLPLAYFEERAPHAVPDPDHARTAYLRLSPHYEETAMRAEAIGHRVLRRTSHHLSPLTDPEATADALEKLARRFAACPA</sequence>
<accession>A0ABS3Y1E5</accession>
<proteinExistence type="predicted"/>
<name>A0ABS3Y1E5_9ACTN</name>
<dbReference type="InterPro" id="IPR029058">
    <property type="entry name" value="AB_hydrolase_fold"/>
</dbReference>
<dbReference type="EMBL" id="JAFFZM010000015">
    <property type="protein sequence ID" value="MBO8201353.1"/>
    <property type="molecule type" value="Genomic_DNA"/>
</dbReference>
<keyword evidence="2" id="KW-1185">Reference proteome</keyword>